<keyword evidence="5" id="KW-0560">Oxidoreductase</keyword>
<dbReference type="AlphaFoldDB" id="A0A370TZV2"/>
<evidence type="ECO:0000256" key="4">
    <source>
        <dbReference type="ARBA" id="ARBA00022827"/>
    </source>
</evidence>
<name>A0A370TZV2_9HELO</name>
<dbReference type="GeneID" id="43593881"/>
<evidence type="ECO:0000313" key="8">
    <source>
        <dbReference type="Proteomes" id="UP000254866"/>
    </source>
</evidence>
<dbReference type="SUPFAM" id="SSF56176">
    <property type="entry name" value="FAD-binding/transporter-associated domain-like"/>
    <property type="match status" value="1"/>
</dbReference>
<dbReference type="Gene3D" id="3.40.462.20">
    <property type="match status" value="1"/>
</dbReference>
<dbReference type="Pfam" id="PF08031">
    <property type="entry name" value="BBE"/>
    <property type="match status" value="1"/>
</dbReference>
<evidence type="ECO:0000256" key="3">
    <source>
        <dbReference type="ARBA" id="ARBA00022630"/>
    </source>
</evidence>
<protein>
    <submittedName>
        <fullName evidence="7">FAD-binding protein</fullName>
    </submittedName>
</protein>
<dbReference type="Gene3D" id="3.30.465.10">
    <property type="match status" value="1"/>
</dbReference>
<dbReference type="OrthoDB" id="407275at2759"/>
<dbReference type="InterPro" id="IPR016166">
    <property type="entry name" value="FAD-bd_PCMH"/>
</dbReference>
<keyword evidence="3" id="KW-0285">Flavoprotein</keyword>
<evidence type="ECO:0000313" key="7">
    <source>
        <dbReference type="EMBL" id="RDL41053.1"/>
    </source>
</evidence>
<evidence type="ECO:0000256" key="2">
    <source>
        <dbReference type="ARBA" id="ARBA00005466"/>
    </source>
</evidence>
<dbReference type="InterPro" id="IPR012951">
    <property type="entry name" value="BBE"/>
</dbReference>
<dbReference type="PROSITE" id="PS51387">
    <property type="entry name" value="FAD_PCMH"/>
    <property type="match status" value="1"/>
</dbReference>
<evidence type="ECO:0000256" key="5">
    <source>
        <dbReference type="ARBA" id="ARBA00023002"/>
    </source>
</evidence>
<comment type="caution">
    <text evidence="7">The sequence shown here is derived from an EMBL/GenBank/DDBJ whole genome shotgun (WGS) entry which is preliminary data.</text>
</comment>
<dbReference type="EMBL" id="NPIC01000001">
    <property type="protein sequence ID" value="RDL41053.1"/>
    <property type="molecule type" value="Genomic_DNA"/>
</dbReference>
<sequence>MLLTINSYLLLLPASIKPFNLRLPFTPVAVAVPSTVAQVQAAVACGAHAKVLITANSGGHSYASHGLRGEDGHLMIDMRLFNDVTVESSSGIAVVGVGGRLGNIAQSLFNNGERAVSHGTCPGVGIGGHVIGGGYGFSSRTHGLALDNLVEAQVVLANSTVVTASVTENSDLFWAIRGAGASYGIITNYKFQTYPAPAQSITFQYPLNLSQKEVKAVYMTLQHYASTTMPGGMSMRLFVNADFIALMGVFYGTKQAFQTAIQPILRKVGNPTGEVSQMGYLDTLSTFAYGNLTLPLDYDVHETFFSKSLMTAAVTDAVADAFWAYLPVAKSVKREWFLLIDLHGGPSSAISKVPANATSYAHRHTIFKYEFYDRVTNGTYPSDGFSFFNDWVATITNTMNPSGVGMYINYADPTLTTEEAQHYYWLDHYSRLEDIKKAYDPTNIFSNPQSVGRGN</sequence>
<keyword evidence="8" id="KW-1185">Reference proteome</keyword>
<feature type="domain" description="FAD-binding PCMH-type" evidence="6">
    <location>
        <begin position="23"/>
        <end position="196"/>
    </location>
</feature>
<dbReference type="Proteomes" id="UP000254866">
    <property type="component" value="Unassembled WGS sequence"/>
</dbReference>
<evidence type="ECO:0000256" key="1">
    <source>
        <dbReference type="ARBA" id="ARBA00001974"/>
    </source>
</evidence>
<keyword evidence="4" id="KW-0274">FAD</keyword>
<dbReference type="PANTHER" id="PTHR42973">
    <property type="entry name" value="BINDING OXIDOREDUCTASE, PUTATIVE (AFU_ORTHOLOGUE AFUA_1G17690)-RELATED"/>
    <property type="match status" value="1"/>
</dbReference>
<dbReference type="PANTHER" id="PTHR42973:SF39">
    <property type="entry name" value="FAD-BINDING PCMH-TYPE DOMAIN-CONTAINING PROTEIN"/>
    <property type="match status" value="1"/>
</dbReference>
<dbReference type="InterPro" id="IPR016169">
    <property type="entry name" value="FAD-bd_PCMH_sub2"/>
</dbReference>
<dbReference type="InterPro" id="IPR006094">
    <property type="entry name" value="Oxid_FAD_bind_N"/>
</dbReference>
<dbReference type="STRING" id="2656787.A0A370TZV2"/>
<gene>
    <name evidence="7" type="ORF">BP5553_01032</name>
</gene>
<accession>A0A370TZV2</accession>
<proteinExistence type="inferred from homology"/>
<comment type="similarity">
    <text evidence="2">Belongs to the oxygen-dependent FAD-linked oxidoreductase family.</text>
</comment>
<dbReference type="InterPro" id="IPR036318">
    <property type="entry name" value="FAD-bd_PCMH-like_sf"/>
</dbReference>
<reference evidence="7 8" key="1">
    <citation type="journal article" date="2018" name="IMA Fungus">
        <title>IMA Genome-F 9: Draft genome sequence of Annulohypoxylon stygium, Aspergillus mulundensis, Berkeleyomyces basicola (syn. Thielaviopsis basicola), Ceratocystis smalleyi, two Cercospora beticola strains, Coleophoma cylindrospora, Fusarium fracticaudum, Phialophora cf. hyalina, and Morchella septimelata.</title>
        <authorList>
            <person name="Wingfield B.D."/>
            <person name="Bills G.F."/>
            <person name="Dong Y."/>
            <person name="Huang W."/>
            <person name="Nel W.J."/>
            <person name="Swalarsk-Parry B.S."/>
            <person name="Vaghefi N."/>
            <person name="Wilken P.M."/>
            <person name="An Z."/>
            <person name="de Beer Z.W."/>
            <person name="De Vos L."/>
            <person name="Chen L."/>
            <person name="Duong T.A."/>
            <person name="Gao Y."/>
            <person name="Hammerbacher A."/>
            <person name="Kikkert J.R."/>
            <person name="Li Y."/>
            <person name="Li H."/>
            <person name="Li K."/>
            <person name="Li Q."/>
            <person name="Liu X."/>
            <person name="Ma X."/>
            <person name="Naidoo K."/>
            <person name="Pethybridge S.J."/>
            <person name="Sun J."/>
            <person name="Steenkamp E.T."/>
            <person name="van der Nest M.A."/>
            <person name="van Wyk S."/>
            <person name="Wingfield M.J."/>
            <person name="Xiong C."/>
            <person name="Yue Q."/>
            <person name="Zhang X."/>
        </authorList>
    </citation>
    <scope>NUCLEOTIDE SEQUENCE [LARGE SCALE GENOMIC DNA]</scope>
    <source>
        <strain evidence="7 8">BP 5553</strain>
    </source>
</reference>
<dbReference type="Pfam" id="PF01565">
    <property type="entry name" value="FAD_binding_4"/>
    <property type="match status" value="1"/>
</dbReference>
<dbReference type="GO" id="GO:0016491">
    <property type="term" value="F:oxidoreductase activity"/>
    <property type="evidence" value="ECO:0007669"/>
    <property type="project" value="UniProtKB-KW"/>
</dbReference>
<organism evidence="7 8">
    <name type="scientific">Venustampulla echinocandica</name>
    <dbReference type="NCBI Taxonomy" id="2656787"/>
    <lineage>
        <taxon>Eukaryota</taxon>
        <taxon>Fungi</taxon>
        <taxon>Dikarya</taxon>
        <taxon>Ascomycota</taxon>
        <taxon>Pezizomycotina</taxon>
        <taxon>Leotiomycetes</taxon>
        <taxon>Helotiales</taxon>
        <taxon>Pleuroascaceae</taxon>
        <taxon>Venustampulla</taxon>
    </lineage>
</organism>
<evidence type="ECO:0000259" key="6">
    <source>
        <dbReference type="PROSITE" id="PS51387"/>
    </source>
</evidence>
<dbReference type="RefSeq" id="XP_031873709.1">
    <property type="nucleotide sequence ID" value="XM_032009655.1"/>
</dbReference>
<comment type="cofactor">
    <cofactor evidence="1">
        <name>FAD</name>
        <dbReference type="ChEBI" id="CHEBI:57692"/>
    </cofactor>
</comment>
<dbReference type="GO" id="GO:0071949">
    <property type="term" value="F:FAD binding"/>
    <property type="evidence" value="ECO:0007669"/>
    <property type="project" value="InterPro"/>
</dbReference>
<dbReference type="InterPro" id="IPR050416">
    <property type="entry name" value="FAD-linked_Oxidoreductase"/>
</dbReference>